<keyword evidence="2" id="KW-1185">Reference proteome</keyword>
<dbReference type="RefSeq" id="WP_044838519.1">
    <property type="nucleotide sequence ID" value="NZ_CP059734.1"/>
</dbReference>
<reference evidence="1 2" key="1">
    <citation type="journal article" date="2015" name="Genome Announc.">
        <title>Draft Genome Sequences of Marine Isolates of Thalassomonas viridans and Thalassomonas actiniarum.</title>
        <authorList>
            <person name="Olonade I."/>
            <person name="van Zyl L.J."/>
            <person name="Trindade M."/>
        </authorList>
    </citation>
    <scope>NUCLEOTIDE SEQUENCE [LARGE SCALE GENOMIC DNA]</scope>
    <source>
        <strain evidence="1 2">XOM25</strain>
    </source>
</reference>
<dbReference type="AlphaFoldDB" id="A0AAE9Z968"/>
<proteinExistence type="predicted"/>
<name>A0AAE9Z968_9GAMM</name>
<dbReference type="Proteomes" id="UP000032352">
    <property type="component" value="Chromosome pTvir"/>
</dbReference>
<protein>
    <submittedName>
        <fullName evidence="1">Uncharacterized protein</fullName>
    </submittedName>
</protein>
<dbReference type="KEGG" id="tvd:SG34_029950"/>
<accession>A0AAE9Z968</accession>
<gene>
    <name evidence="1" type="ORF">SG34_029950</name>
</gene>
<organism evidence="1 2">
    <name type="scientific">Thalassomonas viridans</name>
    <dbReference type="NCBI Taxonomy" id="137584"/>
    <lineage>
        <taxon>Bacteria</taxon>
        <taxon>Pseudomonadati</taxon>
        <taxon>Pseudomonadota</taxon>
        <taxon>Gammaproteobacteria</taxon>
        <taxon>Alteromonadales</taxon>
        <taxon>Colwelliaceae</taxon>
        <taxon>Thalassomonas</taxon>
    </lineage>
</organism>
<dbReference type="EMBL" id="CP059734">
    <property type="protein sequence ID" value="WDE09006.1"/>
    <property type="molecule type" value="Genomic_DNA"/>
</dbReference>
<evidence type="ECO:0000313" key="2">
    <source>
        <dbReference type="Proteomes" id="UP000032352"/>
    </source>
</evidence>
<sequence>MNYLYNQHGRSPELNKILIPELVRIVRQKLKEQESQPKQTRMSIEQILNDAGIHSMPLQEMAEIRAEVYESLGLGGCPPGTFKKQLQGLIFDHPVFRITELYFYFPGVKKQEVVSALYELNYVSMKFPEENEPVWRPKFMQRKTVQKQLASRPRLGNKAYFDYLSYTPPQPTDTIIKQ</sequence>
<evidence type="ECO:0000313" key="1">
    <source>
        <dbReference type="EMBL" id="WDE09006.1"/>
    </source>
</evidence>
<reference evidence="1 2" key="2">
    <citation type="journal article" date="2022" name="Mar. Drugs">
        <title>Bioassay-Guided Fractionation Leads to the Detection of Cholic Acid Generated by the Rare Thalassomonas sp.</title>
        <authorList>
            <person name="Pheiffer F."/>
            <person name="Schneider Y.K."/>
            <person name="Hansen E.H."/>
            <person name="Andersen J.H."/>
            <person name="Isaksson J."/>
            <person name="Busche T."/>
            <person name="R C."/>
            <person name="Kalinowski J."/>
            <person name="Zyl L.V."/>
            <person name="Trindade M."/>
        </authorList>
    </citation>
    <scope>NUCLEOTIDE SEQUENCE [LARGE SCALE GENOMIC DNA]</scope>
    <source>
        <strain evidence="1 2">XOM25</strain>
    </source>
</reference>